<evidence type="ECO:0000313" key="3">
    <source>
        <dbReference type="Proteomes" id="UP001179842"/>
    </source>
</evidence>
<proteinExistence type="predicted"/>
<evidence type="ECO:0000256" key="1">
    <source>
        <dbReference type="SAM" id="Phobius"/>
    </source>
</evidence>
<feature type="transmembrane region" description="Helical" evidence="1">
    <location>
        <begin position="51"/>
        <end position="70"/>
    </location>
</feature>
<keyword evidence="3" id="KW-1185">Reference proteome</keyword>
<keyword evidence="1" id="KW-0472">Membrane</keyword>
<keyword evidence="1" id="KW-0812">Transmembrane</keyword>
<gene>
    <name evidence="2" type="ORF">QEG99_01560</name>
</gene>
<feature type="transmembrane region" description="Helical" evidence="1">
    <location>
        <begin position="273"/>
        <end position="297"/>
    </location>
</feature>
<dbReference type="EMBL" id="CP122979">
    <property type="protein sequence ID" value="WGI36952.1"/>
    <property type="molecule type" value="Genomic_DNA"/>
</dbReference>
<organism evidence="2 3">
    <name type="scientific">Mesomycoplasma lagogenitalium</name>
    <dbReference type="NCBI Taxonomy" id="171286"/>
    <lineage>
        <taxon>Bacteria</taxon>
        <taxon>Bacillati</taxon>
        <taxon>Mycoplasmatota</taxon>
        <taxon>Mycoplasmoidales</taxon>
        <taxon>Metamycoplasmataceae</taxon>
        <taxon>Mesomycoplasma</taxon>
    </lineage>
</organism>
<feature type="transmembrane region" description="Helical" evidence="1">
    <location>
        <begin position="208"/>
        <end position="233"/>
    </location>
</feature>
<name>A0ABY8LUP3_9BACT</name>
<accession>A0ABY8LUP3</accession>
<feature type="transmembrane region" description="Helical" evidence="1">
    <location>
        <begin position="177"/>
        <end position="196"/>
    </location>
</feature>
<protein>
    <submittedName>
        <fullName evidence="2">Uncharacterized protein</fullName>
    </submittedName>
</protein>
<keyword evidence="1" id="KW-1133">Transmembrane helix</keyword>
<evidence type="ECO:0000313" key="2">
    <source>
        <dbReference type="EMBL" id="WGI36952.1"/>
    </source>
</evidence>
<sequence>MFYKLEDFANNYYLTVFINLLIFSTILLIIPMCLFFLIIIIKPKIKNTSNIYLYAISSGMLLIVATVGFLKDSYFDLEFVIHKNQLFTNNSSLEQFIIMIIVASGSLFGIILMFLIRFIYLKFILNKKSNLQKNNDQITKNKSSVLTVLLFGCYKIISGFILGTIIANVSVNKSMNISLLITFNFLLLVELLIIYYRQIQYKQSKQRAIIYNLSIVSLFILSMFIGAFLNSIINSGWWLIPLIKSTAGTILVFVVITEFIYEFIHLRNKSKKEWYLTLIFLALAMIITLLLLSFNLYESDIKIINNNINIDNENGSHYHNHAH</sequence>
<dbReference type="RefSeq" id="WP_280102255.1">
    <property type="nucleotide sequence ID" value="NZ_CP122979.1"/>
</dbReference>
<feature type="transmembrane region" description="Helical" evidence="1">
    <location>
        <begin position="146"/>
        <end position="171"/>
    </location>
</feature>
<dbReference type="Proteomes" id="UP001179842">
    <property type="component" value="Chromosome"/>
</dbReference>
<feature type="transmembrane region" description="Helical" evidence="1">
    <location>
        <begin position="12"/>
        <end position="39"/>
    </location>
</feature>
<reference evidence="2" key="1">
    <citation type="submission" date="2023-04" db="EMBL/GenBank/DDBJ databases">
        <title>Completed genome of Mycoplasma lagogenitalium type strain 12MS.</title>
        <authorList>
            <person name="Spergser J."/>
        </authorList>
    </citation>
    <scope>NUCLEOTIDE SEQUENCE</scope>
    <source>
        <strain evidence="2">12MS</strain>
    </source>
</reference>
<feature type="transmembrane region" description="Helical" evidence="1">
    <location>
        <begin position="96"/>
        <end position="125"/>
    </location>
</feature>
<feature type="transmembrane region" description="Helical" evidence="1">
    <location>
        <begin position="239"/>
        <end position="261"/>
    </location>
</feature>